<comment type="similarity">
    <text evidence="1">Belongs to the BolA/IbaG family.</text>
</comment>
<evidence type="ECO:0000313" key="2">
    <source>
        <dbReference type="EMBL" id="OGI44183.1"/>
    </source>
</evidence>
<proteinExistence type="inferred from homology"/>
<accession>A0A1F6TGC5</accession>
<dbReference type="Proteomes" id="UP000179344">
    <property type="component" value="Unassembled WGS sequence"/>
</dbReference>
<evidence type="ECO:0000256" key="1">
    <source>
        <dbReference type="RuleBase" id="RU003860"/>
    </source>
</evidence>
<protein>
    <submittedName>
        <fullName evidence="2">BolA family protein</fullName>
    </submittedName>
</protein>
<dbReference type="Pfam" id="PF01722">
    <property type="entry name" value="BolA"/>
    <property type="match status" value="1"/>
</dbReference>
<dbReference type="GO" id="GO:0016226">
    <property type="term" value="P:iron-sulfur cluster assembly"/>
    <property type="evidence" value="ECO:0007669"/>
    <property type="project" value="TreeGrafter"/>
</dbReference>
<dbReference type="InterPro" id="IPR036065">
    <property type="entry name" value="BolA-like_sf"/>
</dbReference>
<dbReference type="PIRSF" id="PIRSF003113">
    <property type="entry name" value="BolA"/>
    <property type="match status" value="1"/>
</dbReference>
<dbReference type="EMBL" id="MFST01000071">
    <property type="protein sequence ID" value="OGI44183.1"/>
    <property type="molecule type" value="Genomic_DNA"/>
</dbReference>
<comment type="caution">
    <text evidence="2">The sequence shown here is derived from an EMBL/GenBank/DDBJ whole genome shotgun (WGS) entry which is preliminary data.</text>
</comment>
<dbReference type="InterPro" id="IPR002634">
    <property type="entry name" value="BolA"/>
</dbReference>
<name>A0A1F6TGC5_9PROT</name>
<dbReference type="AlphaFoldDB" id="A0A1F6TGC5"/>
<dbReference type="SUPFAM" id="SSF82657">
    <property type="entry name" value="BolA-like"/>
    <property type="match status" value="1"/>
</dbReference>
<reference evidence="2 3" key="1">
    <citation type="journal article" date="2016" name="Nat. Commun.">
        <title>Thousands of microbial genomes shed light on interconnected biogeochemical processes in an aquifer system.</title>
        <authorList>
            <person name="Anantharaman K."/>
            <person name="Brown C.T."/>
            <person name="Hug L.A."/>
            <person name="Sharon I."/>
            <person name="Castelle C.J."/>
            <person name="Probst A.J."/>
            <person name="Thomas B.C."/>
            <person name="Singh A."/>
            <person name="Wilkins M.J."/>
            <person name="Karaoz U."/>
            <person name="Brodie E.L."/>
            <person name="Williams K.H."/>
            <person name="Hubbard S.S."/>
            <person name="Banfield J.F."/>
        </authorList>
    </citation>
    <scope>NUCLEOTIDE SEQUENCE [LARGE SCALE GENOMIC DNA]</scope>
</reference>
<evidence type="ECO:0000313" key="3">
    <source>
        <dbReference type="Proteomes" id="UP000179344"/>
    </source>
</evidence>
<dbReference type="PANTHER" id="PTHR46230">
    <property type="match status" value="1"/>
</dbReference>
<dbReference type="PANTHER" id="PTHR46230:SF7">
    <property type="entry name" value="BOLA-LIKE PROTEIN 1"/>
    <property type="match status" value="1"/>
</dbReference>
<sequence>MDRAALIERRLRAALAPTSLEIADDSRLHAGHAGAQSGGGHFSVTIVSPRFRGQTTIGRHRMVYEALGELMQKDIHALRITALTPEES</sequence>
<gene>
    <name evidence="2" type="ORF">A2V92_06130</name>
</gene>
<dbReference type="Gene3D" id="3.30.300.90">
    <property type="entry name" value="BolA-like"/>
    <property type="match status" value="1"/>
</dbReference>
<organism evidence="2 3">
    <name type="scientific">Candidatus Muproteobacteria bacterium RBG_16_65_31</name>
    <dbReference type="NCBI Taxonomy" id="1817759"/>
    <lineage>
        <taxon>Bacteria</taxon>
        <taxon>Pseudomonadati</taxon>
        <taxon>Pseudomonadota</taxon>
        <taxon>Candidatus Muproteobacteria</taxon>
    </lineage>
</organism>